<sequence>MNADPEDCYRVDVYESLVMKTFEISHIKDPLEDTILNRSNVVSKGARECLHAINISPCFDRMHF</sequence>
<gene>
    <name evidence="1" type="ORF">TorRG33x02_291320</name>
</gene>
<protein>
    <submittedName>
        <fullName evidence="1">Uncharacterized protein</fullName>
    </submittedName>
</protein>
<organism evidence="1 2">
    <name type="scientific">Trema orientale</name>
    <name type="common">Charcoal tree</name>
    <name type="synonym">Celtis orientalis</name>
    <dbReference type="NCBI Taxonomy" id="63057"/>
    <lineage>
        <taxon>Eukaryota</taxon>
        <taxon>Viridiplantae</taxon>
        <taxon>Streptophyta</taxon>
        <taxon>Embryophyta</taxon>
        <taxon>Tracheophyta</taxon>
        <taxon>Spermatophyta</taxon>
        <taxon>Magnoliopsida</taxon>
        <taxon>eudicotyledons</taxon>
        <taxon>Gunneridae</taxon>
        <taxon>Pentapetalae</taxon>
        <taxon>rosids</taxon>
        <taxon>fabids</taxon>
        <taxon>Rosales</taxon>
        <taxon>Cannabaceae</taxon>
        <taxon>Trema</taxon>
    </lineage>
</organism>
<dbReference type="InParanoid" id="A0A2P5CBG9"/>
<dbReference type="Proteomes" id="UP000237000">
    <property type="component" value="Unassembled WGS sequence"/>
</dbReference>
<comment type="caution">
    <text evidence="1">The sequence shown here is derived from an EMBL/GenBank/DDBJ whole genome shotgun (WGS) entry which is preliminary data.</text>
</comment>
<proteinExistence type="predicted"/>
<evidence type="ECO:0000313" key="1">
    <source>
        <dbReference type="EMBL" id="PON58392.1"/>
    </source>
</evidence>
<evidence type="ECO:0000313" key="2">
    <source>
        <dbReference type="Proteomes" id="UP000237000"/>
    </source>
</evidence>
<keyword evidence="2" id="KW-1185">Reference proteome</keyword>
<accession>A0A2P5CBG9</accession>
<dbReference type="AlphaFoldDB" id="A0A2P5CBG9"/>
<dbReference type="EMBL" id="JXTC01000387">
    <property type="protein sequence ID" value="PON58392.1"/>
    <property type="molecule type" value="Genomic_DNA"/>
</dbReference>
<reference evidence="2" key="1">
    <citation type="submission" date="2016-06" db="EMBL/GenBank/DDBJ databases">
        <title>Parallel loss of symbiosis genes in relatives of nitrogen-fixing non-legume Parasponia.</title>
        <authorList>
            <person name="Van Velzen R."/>
            <person name="Holmer R."/>
            <person name="Bu F."/>
            <person name="Rutten L."/>
            <person name="Van Zeijl A."/>
            <person name="Liu W."/>
            <person name="Santuari L."/>
            <person name="Cao Q."/>
            <person name="Sharma T."/>
            <person name="Shen D."/>
            <person name="Roswanjaya Y."/>
            <person name="Wardhani T."/>
            <person name="Kalhor M.S."/>
            <person name="Jansen J."/>
            <person name="Van den Hoogen J."/>
            <person name="Gungor B."/>
            <person name="Hartog M."/>
            <person name="Hontelez J."/>
            <person name="Verver J."/>
            <person name="Yang W.-C."/>
            <person name="Schijlen E."/>
            <person name="Repin R."/>
            <person name="Schilthuizen M."/>
            <person name="Schranz E."/>
            <person name="Heidstra R."/>
            <person name="Miyata K."/>
            <person name="Fedorova E."/>
            <person name="Kohlen W."/>
            <person name="Bisseling T."/>
            <person name="Smit S."/>
            <person name="Geurts R."/>
        </authorList>
    </citation>
    <scope>NUCLEOTIDE SEQUENCE [LARGE SCALE GENOMIC DNA]</scope>
    <source>
        <strain evidence="2">cv. RG33-2</strain>
    </source>
</reference>
<dbReference type="OrthoDB" id="10353387at2759"/>
<name>A0A2P5CBG9_TREOI</name>